<dbReference type="Proteomes" id="UP000054075">
    <property type="component" value="Unassembled WGS sequence"/>
</dbReference>
<dbReference type="eggNOG" id="COG3087">
    <property type="taxonomic scope" value="Bacteria"/>
</dbReference>
<evidence type="ECO:0000313" key="4">
    <source>
        <dbReference type="Proteomes" id="UP000054075"/>
    </source>
</evidence>
<name>A8PKU6_9COXI</name>
<proteinExistence type="predicted"/>
<protein>
    <recommendedName>
        <fullName evidence="2">SPOR domain-containing protein</fullName>
    </recommendedName>
</protein>
<accession>A8PKU6</accession>
<dbReference type="Pfam" id="PF05036">
    <property type="entry name" value="SPOR"/>
    <property type="match status" value="1"/>
</dbReference>
<dbReference type="EMBL" id="AAQJ02000001">
    <property type="protein sequence ID" value="EDP47005.1"/>
    <property type="molecule type" value="Genomic_DNA"/>
</dbReference>
<dbReference type="OrthoDB" id="8558195at2"/>
<dbReference type="AlphaFoldDB" id="A8PKU6"/>
<evidence type="ECO:0000256" key="1">
    <source>
        <dbReference type="SAM" id="Phobius"/>
    </source>
</evidence>
<dbReference type="STRING" id="59196.RICGR_0077"/>
<gene>
    <name evidence="3" type="ORF">RICGR_0077</name>
</gene>
<dbReference type="InterPro" id="IPR036680">
    <property type="entry name" value="SPOR-like_sf"/>
</dbReference>
<dbReference type="SUPFAM" id="SSF110997">
    <property type="entry name" value="Sporulation related repeat"/>
    <property type="match status" value="1"/>
</dbReference>
<keyword evidence="1" id="KW-0812">Transmembrane</keyword>
<reference evidence="3" key="2">
    <citation type="submission" date="2007-10" db="EMBL/GenBank/DDBJ databases">
        <authorList>
            <person name="Myers G.S."/>
        </authorList>
    </citation>
    <scope>NUCLEOTIDE SEQUENCE [LARGE SCALE GENOMIC DNA]</scope>
</reference>
<sequence length="221" mass="25037">MVKDYAKKYRKLEYPMSRRKNNAILWGMLGISVGLLIIGLLFFLKSAPKEKSIQPIEKKRKEIIQTPTPKPPEPQFDFYNILPHENLNLSQQGDSVMQEMPFSRSTSITSLESRSIDAMMSTTPEQVAIAEAKKQLEEEMGRLNNKPYILVLGNFTDRIHAEQLQAQALLKGIPVRKKVIWINGKPTYQIMMGPVDLNQLSNEKKRLNAAGLSAIVVKISS</sequence>
<keyword evidence="1" id="KW-0472">Membrane</keyword>
<reference evidence="3" key="1">
    <citation type="submission" date="2006-04" db="EMBL/GenBank/DDBJ databases">
        <authorList>
            <person name="Seshadri R."/>
            <person name="Federici B.A."/>
        </authorList>
    </citation>
    <scope>NUCLEOTIDE SEQUENCE [LARGE SCALE GENOMIC DNA]</scope>
</reference>
<keyword evidence="4" id="KW-1185">Reference proteome</keyword>
<comment type="caution">
    <text evidence="3">The sequence shown here is derived from an EMBL/GenBank/DDBJ whole genome shotgun (WGS) entry which is preliminary data.</text>
</comment>
<evidence type="ECO:0000259" key="2">
    <source>
        <dbReference type="Pfam" id="PF05036"/>
    </source>
</evidence>
<dbReference type="GO" id="GO:0042834">
    <property type="term" value="F:peptidoglycan binding"/>
    <property type="evidence" value="ECO:0007669"/>
    <property type="project" value="InterPro"/>
</dbReference>
<dbReference type="InterPro" id="IPR007730">
    <property type="entry name" value="SPOR-like_dom"/>
</dbReference>
<evidence type="ECO:0000313" key="3">
    <source>
        <dbReference type="EMBL" id="EDP47005.1"/>
    </source>
</evidence>
<keyword evidence="1" id="KW-1133">Transmembrane helix</keyword>
<feature type="transmembrane region" description="Helical" evidence="1">
    <location>
        <begin position="21"/>
        <end position="44"/>
    </location>
</feature>
<organism evidence="3 4">
    <name type="scientific">Rickettsiella grylli</name>
    <dbReference type="NCBI Taxonomy" id="59196"/>
    <lineage>
        <taxon>Bacteria</taxon>
        <taxon>Pseudomonadati</taxon>
        <taxon>Pseudomonadota</taxon>
        <taxon>Gammaproteobacteria</taxon>
        <taxon>Legionellales</taxon>
        <taxon>Coxiellaceae</taxon>
        <taxon>Rickettsiella</taxon>
    </lineage>
</organism>
<feature type="domain" description="SPOR" evidence="2">
    <location>
        <begin position="145"/>
        <end position="218"/>
    </location>
</feature>